<organism evidence="1 2">
    <name type="scientific">Verticillium longisporum</name>
    <name type="common">Verticillium dahliae var. longisporum</name>
    <dbReference type="NCBI Taxonomy" id="100787"/>
    <lineage>
        <taxon>Eukaryota</taxon>
        <taxon>Fungi</taxon>
        <taxon>Dikarya</taxon>
        <taxon>Ascomycota</taxon>
        <taxon>Pezizomycotina</taxon>
        <taxon>Sordariomycetes</taxon>
        <taxon>Hypocreomycetidae</taxon>
        <taxon>Glomerellales</taxon>
        <taxon>Plectosphaerellaceae</taxon>
        <taxon>Verticillium</taxon>
    </lineage>
</organism>
<proteinExistence type="predicted"/>
<gene>
    <name evidence="1" type="ORF">BN1723_020584</name>
</gene>
<sequence>ASGRSNAHDGGRRRGRCRFCRAGRP</sequence>
<reference evidence="2" key="1">
    <citation type="submission" date="2015-05" db="EMBL/GenBank/DDBJ databases">
        <authorList>
            <person name="Fogelqvist Johan"/>
        </authorList>
    </citation>
    <scope>NUCLEOTIDE SEQUENCE [LARGE SCALE GENOMIC DNA]</scope>
</reference>
<evidence type="ECO:0000313" key="1">
    <source>
        <dbReference type="EMBL" id="CRK48555.1"/>
    </source>
</evidence>
<accession>A0A0G4NQ19</accession>
<dbReference type="Proteomes" id="UP000045706">
    <property type="component" value="Unassembled WGS sequence"/>
</dbReference>
<dbReference type="AlphaFoldDB" id="A0A0G4NQ19"/>
<feature type="non-terminal residue" evidence="1">
    <location>
        <position position="1"/>
    </location>
</feature>
<evidence type="ECO:0000313" key="2">
    <source>
        <dbReference type="Proteomes" id="UP000045706"/>
    </source>
</evidence>
<name>A0A0G4NQ19_VERLO</name>
<dbReference type="EMBL" id="CVQI01037635">
    <property type="protein sequence ID" value="CRK48555.1"/>
    <property type="molecule type" value="Genomic_DNA"/>
</dbReference>
<protein>
    <submittedName>
        <fullName evidence="1">Uncharacterized protein</fullName>
    </submittedName>
</protein>